<protein>
    <submittedName>
        <fullName evidence="1">Uncharacterized protein</fullName>
    </submittedName>
</protein>
<comment type="caution">
    <text evidence="1">The sequence shown here is derived from an EMBL/GenBank/DDBJ whole genome shotgun (WGS) entry which is preliminary data.</text>
</comment>
<name>A0A5D3AS50_9TREE</name>
<evidence type="ECO:0000313" key="2">
    <source>
        <dbReference type="Proteomes" id="UP000322245"/>
    </source>
</evidence>
<sequence length="52" mass="5377">MFTPQPLPLIITAHSPPIATSGGLSLSSTFSTLQSLLVASTTINVTTVYEGD</sequence>
<gene>
    <name evidence="1" type="ORF">B9479_005740</name>
</gene>
<proteinExistence type="predicted"/>
<reference evidence="1 2" key="1">
    <citation type="submission" date="2017-05" db="EMBL/GenBank/DDBJ databases">
        <title>The Genome Sequence of Tsuchiyaea wingfieldii DSM 27421.</title>
        <authorList>
            <person name="Cuomo C."/>
            <person name="Passer A."/>
            <person name="Billmyre B."/>
            <person name="Heitman J."/>
        </authorList>
    </citation>
    <scope>NUCLEOTIDE SEQUENCE [LARGE SCALE GENOMIC DNA]</scope>
    <source>
        <strain evidence="1 2">DSM 27421</strain>
    </source>
</reference>
<accession>A0A5D3AS50</accession>
<dbReference type="AlphaFoldDB" id="A0A5D3AS50"/>
<dbReference type="Proteomes" id="UP000322245">
    <property type="component" value="Unassembled WGS sequence"/>
</dbReference>
<organism evidence="1 2">
    <name type="scientific">Cryptococcus floricola</name>
    <dbReference type="NCBI Taxonomy" id="2591691"/>
    <lineage>
        <taxon>Eukaryota</taxon>
        <taxon>Fungi</taxon>
        <taxon>Dikarya</taxon>
        <taxon>Basidiomycota</taxon>
        <taxon>Agaricomycotina</taxon>
        <taxon>Tremellomycetes</taxon>
        <taxon>Tremellales</taxon>
        <taxon>Cryptococcaceae</taxon>
        <taxon>Cryptococcus</taxon>
    </lineage>
</organism>
<evidence type="ECO:0000313" key="1">
    <source>
        <dbReference type="EMBL" id="TYJ53652.1"/>
    </source>
</evidence>
<dbReference type="EMBL" id="NIDF01000082">
    <property type="protein sequence ID" value="TYJ53652.1"/>
    <property type="molecule type" value="Genomic_DNA"/>
</dbReference>
<keyword evidence="2" id="KW-1185">Reference proteome</keyword>